<organism evidence="12 13">
    <name type="scientific">Adineta ricciae</name>
    <name type="common">Rotifer</name>
    <dbReference type="NCBI Taxonomy" id="249248"/>
    <lineage>
        <taxon>Eukaryota</taxon>
        <taxon>Metazoa</taxon>
        <taxon>Spiralia</taxon>
        <taxon>Gnathifera</taxon>
        <taxon>Rotifera</taxon>
        <taxon>Eurotatoria</taxon>
        <taxon>Bdelloidea</taxon>
        <taxon>Adinetida</taxon>
        <taxon>Adinetidae</taxon>
        <taxon>Adineta</taxon>
    </lineage>
</organism>
<dbReference type="InterPro" id="IPR017873">
    <property type="entry name" value="Cys-rich_GLG1_repeat_euk"/>
</dbReference>
<sequence>MRYRLLGFLYLFLLFTSSFAERTRVNDDEDDKDVDDEKDLNQNSQRQQEPPVNKVRSQSRVSSNNNDDDQRDAVQRDPDQQRMGLSNRESQQNTKQRRPASPAMPLATSDECRADVTRYCAKGSKQPLSNLKVLQCIDELDNAVNLITKDCQHLIYSFKYNMTHDPRFDDAAERQCKKDIQLLDVCDEFVGKKGSGRLVSCLYDQLNNITEPSCRYFISQMQVVVFNDWRLSEYFADACISDIRKLDCGRLDDDDQAIPHEQGAVIACLSQNYGQLNGGCRKEIFRLTEMQSNDYHLDRALFAACREDRERLCSQVPSGNGRVYRCLYEQKLNTMMSPACRKEVHRRQSLVVANVKVDVPLIRACNSEMREHKCSVDPDDNDQRSSLIKLLLCLEDTMKKGNHIQDDCRREMLVHRRMLMSDYALSPEIVSQCKKEMIDHCPSLLQQGASGSVDQRGGRMIHCLLSAARKEKNFNSQCLVVLKSLIRAVDPGNDIRSDPFLETACRPVIDTLCPRIKPGDSNVIMCLLDNLKNNRMTEECENTLMEVAYFMARDWRLTPKLLRSCRTNLVSLCQLPTNWSMSTDLSDVQVGMYLGCLYQQRQQACRKHDCRTELKRLMHIRSQAIGLMPEIEDNCMEDLATCKNPGIKGEEMRCLQKKYNKLEEKCKAAVRNFTQMTMTDPTLDFLLMKACEPMIQLFCANIEGGNENDLIRCLIRHKNEQKMDFHCKAGIDHHQITSMKDEAFLSKQFRSRCSNEVNDHCKTKQTKATVIQCLADLMLADVLKNQNRINEACRDELKFELLQRSESINFDPILAKICHKDIKRFCSDRTPGNAEVLDCLKDRRNDVSPQCYTKLQRREKLDVILPENDYSLMSKCDSVIQKSCANEKKQNILACLRRHANQDSMPVVCRRILYHRLMILNSDARFNKGLINSCQTDISKYCSDVVVDDDDDDKDSDDDATMKKDDDGKIQIRLVRFEYLIYLDDGKDDDANVSDGGDTRDRDMGGRVIQCLRSKYADSAVTLDSQCVTELIDVIQTSKLDIKLDLKLYKSCKQELTNECTGIDQEDCLKLLYQKGKLQDDECREQVKRIIREGQADIHVDRALAFACQTDVLKYCNDIPIGSGKQLQCLLDMSNTVTIQCRNMLKQRQQLWGHIPNVDGVVSLTKEIRKSNNSIYLISVILLILCVMFMAGCICRPYVQYNRVRKYK</sequence>
<feature type="repeat" description="Cys-rich GLG1" evidence="8">
    <location>
        <begin position="1078"/>
        <end position="1138"/>
    </location>
</feature>
<name>A0A813MDM3_ADIRI</name>
<dbReference type="InterPro" id="IPR039728">
    <property type="entry name" value="GLG1"/>
</dbReference>
<evidence type="ECO:0000256" key="7">
    <source>
        <dbReference type="ARBA" id="ARBA00023180"/>
    </source>
</evidence>
<evidence type="ECO:0000256" key="2">
    <source>
        <dbReference type="ARBA" id="ARBA00022692"/>
    </source>
</evidence>
<feature type="compositionally biased region" description="Polar residues" evidence="9">
    <location>
        <begin position="83"/>
        <end position="94"/>
    </location>
</feature>
<feature type="chain" id="PRO_5032696760" description="Golgi apparatus protein 1" evidence="11">
    <location>
        <begin position="21"/>
        <end position="1208"/>
    </location>
</feature>
<evidence type="ECO:0000256" key="10">
    <source>
        <dbReference type="SAM" id="Phobius"/>
    </source>
</evidence>
<keyword evidence="2 10" id="KW-0812">Transmembrane</keyword>
<feature type="region of interest" description="Disordered" evidence="9">
    <location>
        <begin position="24"/>
        <end position="108"/>
    </location>
</feature>
<feature type="compositionally biased region" description="Basic and acidic residues" evidence="9">
    <location>
        <begin position="71"/>
        <end position="80"/>
    </location>
</feature>
<feature type="repeat" description="Cys-rich GLG1" evidence="8">
    <location>
        <begin position="275"/>
        <end position="335"/>
    </location>
</feature>
<dbReference type="PANTHER" id="PTHR11884">
    <property type="entry name" value="SELECTIN LIGAND RELATED"/>
    <property type="match status" value="1"/>
</dbReference>
<keyword evidence="4" id="KW-0677">Repeat</keyword>
<keyword evidence="6 10" id="KW-0472">Membrane</keyword>
<evidence type="ECO:0000256" key="3">
    <source>
        <dbReference type="ARBA" id="ARBA00022729"/>
    </source>
</evidence>
<keyword evidence="3 11" id="KW-0732">Signal</keyword>
<dbReference type="GO" id="GO:0017134">
    <property type="term" value="F:fibroblast growth factor binding"/>
    <property type="evidence" value="ECO:0007669"/>
    <property type="project" value="TreeGrafter"/>
</dbReference>
<dbReference type="OrthoDB" id="2015434at2759"/>
<dbReference type="AlphaFoldDB" id="A0A813MDM3"/>
<feature type="signal peptide" evidence="11">
    <location>
        <begin position="1"/>
        <end position="20"/>
    </location>
</feature>
<dbReference type="GO" id="GO:0000139">
    <property type="term" value="C:Golgi membrane"/>
    <property type="evidence" value="ECO:0007669"/>
    <property type="project" value="InterPro"/>
</dbReference>
<evidence type="ECO:0000256" key="11">
    <source>
        <dbReference type="SAM" id="SignalP"/>
    </source>
</evidence>
<comment type="subcellular location">
    <subcellularLocation>
        <location evidence="1">Membrane</location>
        <topology evidence="1">Single-pass type I membrane protein</topology>
    </subcellularLocation>
</comment>
<dbReference type="InterPro" id="IPR001893">
    <property type="entry name" value="Cys-rich_GLG1_repeat"/>
</dbReference>
<feature type="repeat" description="Cys-rich GLG1" evidence="8">
    <location>
        <begin position="788"/>
        <end position="848"/>
    </location>
</feature>
<evidence type="ECO:0000256" key="4">
    <source>
        <dbReference type="ARBA" id="ARBA00022737"/>
    </source>
</evidence>
<keyword evidence="5 10" id="KW-1133">Transmembrane helix</keyword>
<evidence type="ECO:0000256" key="8">
    <source>
        <dbReference type="PROSITE-ProRule" id="PRU00622"/>
    </source>
</evidence>
<reference evidence="12" key="1">
    <citation type="submission" date="2021-02" db="EMBL/GenBank/DDBJ databases">
        <authorList>
            <person name="Nowell W R."/>
        </authorList>
    </citation>
    <scope>NUCLEOTIDE SEQUENCE</scope>
</reference>
<evidence type="ECO:0000256" key="1">
    <source>
        <dbReference type="ARBA" id="ARBA00004479"/>
    </source>
</evidence>
<feature type="repeat" description="Cys-rich GLG1" evidence="8">
    <location>
        <begin position="661"/>
        <end position="722"/>
    </location>
</feature>
<protein>
    <recommendedName>
        <fullName evidence="14">Golgi apparatus protein 1</fullName>
    </recommendedName>
</protein>
<evidence type="ECO:0008006" key="14">
    <source>
        <dbReference type="Google" id="ProtNLM"/>
    </source>
</evidence>
<evidence type="ECO:0000256" key="6">
    <source>
        <dbReference type="ARBA" id="ARBA00023136"/>
    </source>
</evidence>
<feature type="compositionally biased region" description="Polar residues" evidence="9">
    <location>
        <begin position="41"/>
        <end position="50"/>
    </location>
</feature>
<feature type="repeat" description="Cys-rich GLG1" evidence="8">
    <location>
        <begin position="473"/>
        <end position="535"/>
    </location>
</feature>
<dbReference type="PANTHER" id="PTHR11884:SF1">
    <property type="entry name" value="GOLGI APPARATUS PROTEIN 1"/>
    <property type="match status" value="1"/>
</dbReference>
<evidence type="ECO:0000256" key="5">
    <source>
        <dbReference type="ARBA" id="ARBA00022989"/>
    </source>
</evidence>
<evidence type="ECO:0000313" key="12">
    <source>
        <dbReference type="EMBL" id="CAF0719727.1"/>
    </source>
</evidence>
<evidence type="ECO:0000256" key="9">
    <source>
        <dbReference type="SAM" id="MobiDB-lite"/>
    </source>
</evidence>
<proteinExistence type="predicted"/>
<keyword evidence="7" id="KW-0325">Glycoprotein</keyword>
<gene>
    <name evidence="12" type="ORF">EDS130_LOCUS114</name>
</gene>
<evidence type="ECO:0000313" key="13">
    <source>
        <dbReference type="Proteomes" id="UP000663852"/>
    </source>
</evidence>
<dbReference type="PROSITE" id="PS51289">
    <property type="entry name" value="GLG1_C_RICH"/>
    <property type="match status" value="6"/>
</dbReference>
<feature type="transmembrane region" description="Helical" evidence="10">
    <location>
        <begin position="1175"/>
        <end position="1199"/>
    </location>
</feature>
<feature type="compositionally biased region" description="Low complexity" evidence="9">
    <location>
        <begin position="52"/>
        <end position="65"/>
    </location>
</feature>
<comment type="caution">
    <text evidence="12">The sequence shown here is derived from an EMBL/GenBank/DDBJ whole genome shotgun (WGS) entry which is preliminary data.</text>
</comment>
<feature type="repeat" description="Cys-rich GLG1" evidence="8">
    <location>
        <begin position="146"/>
        <end position="210"/>
    </location>
</feature>
<accession>A0A813MDM3</accession>
<dbReference type="Proteomes" id="UP000663852">
    <property type="component" value="Unassembled WGS sequence"/>
</dbReference>
<feature type="compositionally biased region" description="Acidic residues" evidence="9">
    <location>
        <begin position="27"/>
        <end position="38"/>
    </location>
</feature>
<dbReference type="Pfam" id="PF00839">
    <property type="entry name" value="Cys_rich_FGFR"/>
    <property type="match status" value="14"/>
</dbReference>
<dbReference type="EMBL" id="CAJNOJ010000001">
    <property type="protein sequence ID" value="CAF0719727.1"/>
    <property type="molecule type" value="Genomic_DNA"/>
</dbReference>